<dbReference type="FunFam" id="1.10.10.10:FF:000099">
    <property type="entry name" value="Two-component system response regulator TorR"/>
    <property type="match status" value="1"/>
</dbReference>
<protein>
    <submittedName>
        <fullName evidence="12">DNA-binding response regulator</fullName>
    </submittedName>
</protein>
<evidence type="ECO:0000256" key="2">
    <source>
        <dbReference type="ARBA" id="ARBA00022490"/>
    </source>
</evidence>
<feature type="modified residue" description="4-aspartylphosphate" evidence="8">
    <location>
        <position position="52"/>
    </location>
</feature>
<evidence type="ECO:0000313" key="13">
    <source>
        <dbReference type="EMBL" id="EGU48380.1"/>
    </source>
</evidence>
<dbReference type="InterPro" id="IPR001789">
    <property type="entry name" value="Sig_transdc_resp-reg_receiver"/>
</dbReference>
<dbReference type="InterPro" id="IPR016032">
    <property type="entry name" value="Sig_transdc_resp-reg_C-effctor"/>
</dbReference>
<feature type="DNA-binding region" description="OmpR/PhoB-type" evidence="9">
    <location>
        <begin position="136"/>
        <end position="235"/>
    </location>
</feature>
<dbReference type="GO" id="GO:0032993">
    <property type="term" value="C:protein-DNA complex"/>
    <property type="evidence" value="ECO:0007669"/>
    <property type="project" value="TreeGrafter"/>
</dbReference>
<dbReference type="InterPro" id="IPR036388">
    <property type="entry name" value="WH-like_DNA-bd_sf"/>
</dbReference>
<keyword evidence="5" id="KW-0805">Transcription regulation</keyword>
<evidence type="ECO:0000256" key="7">
    <source>
        <dbReference type="ARBA" id="ARBA00023163"/>
    </source>
</evidence>
<organism evidence="13 14">
    <name type="scientific">Vibrio orientalis CIP 102891 = ATCC 33934</name>
    <dbReference type="NCBI Taxonomy" id="675816"/>
    <lineage>
        <taxon>Bacteria</taxon>
        <taxon>Pseudomonadati</taxon>
        <taxon>Pseudomonadota</taxon>
        <taxon>Gammaproteobacteria</taxon>
        <taxon>Vibrionales</taxon>
        <taxon>Vibrionaceae</taxon>
        <taxon>Vibrio</taxon>
        <taxon>Vibrio oreintalis group</taxon>
    </lineage>
</organism>
<reference evidence="13 14" key="3">
    <citation type="journal article" date="2012" name="Int. J. Syst. Evol. Microbiol.">
        <title>Vibrio caribbeanicus sp. nov., isolated from the marine sponge Scleritoderma cyanea.</title>
        <authorList>
            <person name="Hoffmann M."/>
            <person name="Monday S.R."/>
            <person name="Allard M.W."/>
            <person name="Strain E.A."/>
            <person name="Whittaker P."/>
            <person name="Naum M."/>
            <person name="McCarthy P.J."/>
            <person name="Lopez J.V."/>
            <person name="Fischer M."/>
            <person name="Brown E.W."/>
        </authorList>
    </citation>
    <scope>NUCLEOTIDE SEQUENCE [LARGE SCALE GENOMIC DNA]</scope>
    <source>
        <strain evidence="13">CIP 102891</strain>
        <strain evidence="14">CIP 102891 / ATCC 33934</strain>
    </source>
</reference>
<dbReference type="AlphaFoldDB" id="C9QDM7"/>
<comment type="subcellular location">
    <subcellularLocation>
        <location evidence="1">Cytoplasm</location>
    </subcellularLocation>
</comment>
<name>C9QDM7_VIBOR</name>
<proteinExistence type="predicted"/>
<dbReference type="SMART" id="SM00862">
    <property type="entry name" value="Trans_reg_C"/>
    <property type="match status" value="1"/>
</dbReference>
<dbReference type="GO" id="GO:0006355">
    <property type="term" value="P:regulation of DNA-templated transcription"/>
    <property type="evidence" value="ECO:0007669"/>
    <property type="project" value="InterPro"/>
</dbReference>
<dbReference type="PROSITE" id="PS51755">
    <property type="entry name" value="OMPR_PHOB"/>
    <property type="match status" value="1"/>
</dbReference>
<evidence type="ECO:0000256" key="3">
    <source>
        <dbReference type="ARBA" id="ARBA00022553"/>
    </source>
</evidence>
<evidence type="ECO:0000313" key="14">
    <source>
        <dbReference type="Proteomes" id="UP000002817"/>
    </source>
</evidence>
<evidence type="ECO:0000256" key="4">
    <source>
        <dbReference type="ARBA" id="ARBA00023012"/>
    </source>
</evidence>
<dbReference type="EMBL" id="AFWH01000040">
    <property type="protein sequence ID" value="EGU48380.1"/>
    <property type="molecule type" value="Genomic_DNA"/>
</dbReference>
<keyword evidence="3 8" id="KW-0597">Phosphoprotein</keyword>
<feature type="domain" description="Response regulatory" evidence="10">
    <location>
        <begin position="3"/>
        <end position="116"/>
    </location>
</feature>
<dbReference type="Gene3D" id="3.40.50.2300">
    <property type="match status" value="1"/>
</dbReference>
<dbReference type="RefSeq" id="WP_004411597.1">
    <property type="nucleotide sequence ID" value="NZ_ACZV01000004.1"/>
</dbReference>
<dbReference type="eggNOG" id="COG0745">
    <property type="taxonomic scope" value="Bacteria"/>
</dbReference>
<feature type="domain" description="OmpR/PhoB-type" evidence="11">
    <location>
        <begin position="136"/>
        <end position="235"/>
    </location>
</feature>
<dbReference type="PANTHER" id="PTHR48111">
    <property type="entry name" value="REGULATOR OF RPOS"/>
    <property type="match status" value="1"/>
</dbReference>
<dbReference type="SUPFAM" id="SSF46894">
    <property type="entry name" value="C-terminal effector domain of the bipartite response regulators"/>
    <property type="match status" value="1"/>
</dbReference>
<dbReference type="Gene3D" id="6.10.250.690">
    <property type="match status" value="1"/>
</dbReference>
<evidence type="ECO:0000256" key="6">
    <source>
        <dbReference type="ARBA" id="ARBA00023125"/>
    </source>
</evidence>
<dbReference type="PROSITE" id="PS50110">
    <property type="entry name" value="RESPONSE_REGULATORY"/>
    <property type="match status" value="1"/>
</dbReference>
<dbReference type="Proteomes" id="UP000003515">
    <property type="component" value="Unassembled WGS sequence"/>
</dbReference>
<reference evidence="12 15" key="1">
    <citation type="submission" date="2009-10" db="EMBL/GenBank/DDBJ databases">
        <authorList>
            <consortium name="Los Alamos National Laboratory (LANL)"/>
            <consortium name="National Microbial Pathogen Data Resource (NMPDR)"/>
            <person name="Munk A.C."/>
            <person name="Chertkov O."/>
            <person name="Tapia R."/>
            <person name="Green L."/>
            <person name="Rogers Y."/>
            <person name="Detter J.C."/>
            <person name="Bruce D."/>
            <person name="Brettin T.S."/>
            <person name="Colwell R.R."/>
            <person name="Huq A."/>
            <person name="Grim C.J."/>
            <person name="Hasan N.A."/>
            <person name="Bartels D."/>
            <person name="Vonstein V."/>
        </authorList>
    </citation>
    <scope>NUCLEOTIDE SEQUENCE [LARGE SCALE GENOMIC DNA]</scope>
    <source>
        <strain evidence="12 15">CIP 102891</strain>
    </source>
</reference>
<reference evidence="13" key="2">
    <citation type="submission" date="2011-08" db="EMBL/GenBank/DDBJ databases">
        <authorList>
            <person name="Hoffman M."/>
            <person name="Strain E.A."/>
            <person name="Brown E."/>
            <person name="Allard M.W."/>
        </authorList>
    </citation>
    <scope>NUCLEOTIDE SEQUENCE</scope>
    <source>
        <strain evidence="13">CIP 102891</strain>
    </source>
</reference>
<evidence type="ECO:0000256" key="9">
    <source>
        <dbReference type="PROSITE-ProRule" id="PRU01091"/>
    </source>
</evidence>
<dbReference type="PATRIC" id="fig|675816.5.peg.3030"/>
<sequence length="238" mass="26442">MTQIVLVEDDEKLSALLVEYLSGSGFSVTPVYDGKGAVDVILDTQPDLVILDLMLPGLDGLQVCSMIRHKYVGQILMLTASNDDFDHVSALEIGANDFVSKPIKMRVLIARIRNLLRRQHIDSENLLSSEKTSKETTLKCFGELAINFTRRTCTVAGQDSGLTDAEFDLLWIFATHPDEILSRNFLVSETRGIEYDGLDRTVDNKIAILRKKLGDGSGETSKLVTVRGKGYLFVSDQW</sequence>
<dbReference type="SMART" id="SM00448">
    <property type="entry name" value="REC"/>
    <property type="match status" value="1"/>
</dbReference>
<dbReference type="InterPro" id="IPR001867">
    <property type="entry name" value="OmpR/PhoB-type_DNA-bd"/>
</dbReference>
<keyword evidence="6 9" id="KW-0238">DNA-binding</keyword>
<dbReference type="PANTHER" id="PTHR48111:SF47">
    <property type="entry name" value="TRANSCRIPTIONAL REGULATORY PROTEIN RSTA"/>
    <property type="match status" value="1"/>
</dbReference>
<evidence type="ECO:0000313" key="12">
    <source>
        <dbReference type="EMBL" id="EEX93929.1"/>
    </source>
</evidence>
<dbReference type="InterPro" id="IPR011006">
    <property type="entry name" value="CheY-like_superfamily"/>
</dbReference>
<dbReference type="GO" id="GO:0000156">
    <property type="term" value="F:phosphorelay response regulator activity"/>
    <property type="evidence" value="ECO:0007669"/>
    <property type="project" value="TreeGrafter"/>
</dbReference>
<dbReference type="STRING" id="675816.VIA_001087"/>
<dbReference type="FunFam" id="3.40.50.2300:FF:000001">
    <property type="entry name" value="DNA-binding response regulator PhoB"/>
    <property type="match status" value="1"/>
</dbReference>
<keyword evidence="7" id="KW-0804">Transcription</keyword>
<evidence type="ECO:0000259" key="10">
    <source>
        <dbReference type="PROSITE" id="PS50110"/>
    </source>
</evidence>
<comment type="caution">
    <text evidence="13">The sequence shown here is derived from an EMBL/GenBank/DDBJ whole genome shotgun (WGS) entry which is preliminary data.</text>
</comment>
<evidence type="ECO:0000259" key="11">
    <source>
        <dbReference type="PROSITE" id="PS51755"/>
    </source>
</evidence>
<dbReference type="OrthoDB" id="9802426at2"/>
<dbReference type="CDD" id="cd00383">
    <property type="entry name" value="trans_reg_C"/>
    <property type="match status" value="1"/>
</dbReference>
<dbReference type="SUPFAM" id="SSF52172">
    <property type="entry name" value="CheY-like"/>
    <property type="match status" value="1"/>
</dbReference>
<dbReference type="Proteomes" id="UP000002817">
    <property type="component" value="Unassembled WGS sequence"/>
</dbReference>
<dbReference type="Pfam" id="PF00072">
    <property type="entry name" value="Response_reg"/>
    <property type="match status" value="1"/>
</dbReference>
<evidence type="ECO:0000256" key="8">
    <source>
        <dbReference type="PROSITE-ProRule" id="PRU00169"/>
    </source>
</evidence>
<dbReference type="GO" id="GO:0000976">
    <property type="term" value="F:transcription cis-regulatory region binding"/>
    <property type="evidence" value="ECO:0007669"/>
    <property type="project" value="TreeGrafter"/>
</dbReference>
<keyword evidence="2" id="KW-0963">Cytoplasm</keyword>
<accession>C9QDM7</accession>
<keyword evidence="4" id="KW-0902">Two-component regulatory system</keyword>
<dbReference type="Gene3D" id="1.10.10.10">
    <property type="entry name" value="Winged helix-like DNA-binding domain superfamily/Winged helix DNA-binding domain"/>
    <property type="match status" value="1"/>
</dbReference>
<dbReference type="EMBL" id="ACZV01000004">
    <property type="protein sequence ID" value="EEX93929.1"/>
    <property type="molecule type" value="Genomic_DNA"/>
</dbReference>
<gene>
    <name evidence="12" type="ORF">VIA_001087</name>
    <name evidence="13" type="ORF">VIOR3934_14757</name>
</gene>
<dbReference type="InterPro" id="IPR039420">
    <property type="entry name" value="WalR-like"/>
</dbReference>
<evidence type="ECO:0000256" key="5">
    <source>
        <dbReference type="ARBA" id="ARBA00023015"/>
    </source>
</evidence>
<keyword evidence="15" id="KW-1185">Reference proteome</keyword>
<dbReference type="Pfam" id="PF00486">
    <property type="entry name" value="Trans_reg_C"/>
    <property type="match status" value="1"/>
</dbReference>
<dbReference type="GO" id="GO:0005829">
    <property type="term" value="C:cytosol"/>
    <property type="evidence" value="ECO:0007669"/>
    <property type="project" value="TreeGrafter"/>
</dbReference>
<evidence type="ECO:0000256" key="1">
    <source>
        <dbReference type="ARBA" id="ARBA00004496"/>
    </source>
</evidence>
<evidence type="ECO:0000313" key="15">
    <source>
        <dbReference type="Proteomes" id="UP000003515"/>
    </source>
</evidence>